<dbReference type="InterPro" id="IPR036318">
    <property type="entry name" value="FAD-bd_PCMH-like_sf"/>
</dbReference>
<dbReference type="Gene3D" id="3.40.462.20">
    <property type="match status" value="1"/>
</dbReference>
<dbReference type="Gene3D" id="3.40.605.10">
    <property type="entry name" value="Aldehyde Dehydrogenase, Chain A, domain 1"/>
    <property type="match status" value="2"/>
</dbReference>
<dbReference type="InterPro" id="IPR016163">
    <property type="entry name" value="Ald_DH_C"/>
</dbReference>
<dbReference type="EC" id="1.2.1.24" evidence="4"/>
<dbReference type="InterPro" id="IPR006093">
    <property type="entry name" value="Oxy_OxRdtase_FAD_BS"/>
</dbReference>
<comment type="similarity">
    <text evidence="3 9">Belongs to the aldehyde dehydrogenase family.</text>
</comment>
<dbReference type="OrthoDB" id="407275at2759"/>
<evidence type="ECO:0000256" key="1">
    <source>
        <dbReference type="ARBA" id="ARBA00005176"/>
    </source>
</evidence>
<feature type="domain" description="FAD-binding PCMH-type" evidence="10">
    <location>
        <begin position="572"/>
        <end position="744"/>
    </location>
</feature>
<keyword evidence="12" id="KW-1185">Reference proteome</keyword>
<dbReference type="FunFam" id="3.40.605.10:FF:000063">
    <property type="entry name" value="Succinate-semialdehyde dehydrogenase, mitochondrial"/>
    <property type="match status" value="1"/>
</dbReference>
<dbReference type="Pfam" id="PF00171">
    <property type="entry name" value="Aldedh"/>
    <property type="match status" value="2"/>
</dbReference>
<dbReference type="GO" id="GO:0009450">
    <property type="term" value="P:gamma-aminobutyric acid catabolic process"/>
    <property type="evidence" value="ECO:0007669"/>
    <property type="project" value="TreeGrafter"/>
</dbReference>
<comment type="similarity">
    <text evidence="2">Belongs to the oxygen-dependent FAD-linked oxidoreductase family.</text>
</comment>
<evidence type="ECO:0000256" key="6">
    <source>
        <dbReference type="ARBA" id="ARBA00023002"/>
    </source>
</evidence>
<evidence type="ECO:0000313" key="12">
    <source>
        <dbReference type="Proteomes" id="UP000623467"/>
    </source>
</evidence>
<sequence>MASHASAFGLKDHTLIKTQAFIGGKWLDAKSGEKIVVQNPATLEELGTVPEMGLAETKEAIDAAAKALPEWSNTTAKHRHDILMKMFALMQEHHEDLARLITLENGKTLTEAKGENTYSASFLEVRADDVNNHSILLFSPSGLLGKLSAHTANTSLLPSRMSATSPLNNLCRCNLNSLEFPQTRKLGAALAAGCTSVIKPPPETPFSCLALVELARRAGVPDGVINVVTTQKNVAEVGKEMCESKIVKKVTFTGSTPVAKLLAGMAASTLKKSTNRVSLEAGGNAAFIVFDDADIDEAVAAAIICKFRTTGQTCVCANRIFVQSSVYAEFASRLAEKVATFKVGNGLDSSTTHGPLIHTRAVEKVQAHVDDAVALGAQVLLGGKSVPGTSFFNPTILCDVPVTARINNEETFGPLAALIKFETEDEVIKLANSTDVGLAGYFFSRDVGRVWRVAEKLEVGMVGCNTGLISQAVIPFGGIKESGLGREGSHGIEEYMNTKLIVFAERASIQTDWSTTIMFMRRAIPWTLLALASATFSAASDLRSELTLPGVTSFFPGDPGYANASRPFNLRFTLEPVAVVYPSTVQELSDIVKIGKANRLRVTARSGGHSYIANGLGGENGTLVIDMAMFTNITVDPSARTAVVGSGNRLGDIALALNDYGLAMPHGTCPYVGIGGHSSYGGFGFTSRMWGLTLDNVLSINLVLANGTITKASKDINPDLFWAMRGAGPSFAITTSIEFNVFPAPASVIVFQYNWHLDVPTAATALDTFQKFVVEPNLSPEFGAEIVLTRGAVAGNVTFGLTGAWHGDPNLLNRTVAPFLAAMPPLNAVTLTPGNWIESVSFLAGSTLNTSSAPDYTDTFYAKSLMTPEASPMNEAARTSFMHNLAYEGFASNTSWFFQVELYGGSNSKINAVPTDATAFVHRSSMFTIQFYASSFNNAPPYPDFGFTFLDDLVDGITSNSPPDWDYGAYTNYMEDKLVDYKKRYYGEHYPRLLALKQTLDPTGVFDFPVGIDD</sequence>
<dbReference type="InterPro" id="IPR015590">
    <property type="entry name" value="Aldehyde_DH_dom"/>
</dbReference>
<keyword evidence="6 9" id="KW-0560">Oxidoreductase</keyword>
<dbReference type="Proteomes" id="UP000623467">
    <property type="component" value="Unassembled WGS sequence"/>
</dbReference>
<dbReference type="CDD" id="cd07103">
    <property type="entry name" value="ALDH_F5_SSADH_GabD"/>
    <property type="match status" value="1"/>
</dbReference>
<evidence type="ECO:0000256" key="8">
    <source>
        <dbReference type="PROSITE-ProRule" id="PRU10007"/>
    </source>
</evidence>
<evidence type="ECO:0000256" key="4">
    <source>
        <dbReference type="ARBA" id="ARBA00013051"/>
    </source>
</evidence>
<dbReference type="PROSITE" id="PS00687">
    <property type="entry name" value="ALDEHYDE_DEHYDR_GLU"/>
    <property type="match status" value="1"/>
</dbReference>
<dbReference type="SUPFAM" id="SSF56176">
    <property type="entry name" value="FAD-binding/transporter-associated domain-like"/>
    <property type="match status" value="1"/>
</dbReference>
<dbReference type="InterPro" id="IPR016162">
    <property type="entry name" value="Ald_DH_N"/>
</dbReference>
<dbReference type="GO" id="GO:0071949">
    <property type="term" value="F:FAD binding"/>
    <property type="evidence" value="ECO:0007669"/>
    <property type="project" value="InterPro"/>
</dbReference>
<dbReference type="InterPro" id="IPR006094">
    <property type="entry name" value="Oxid_FAD_bind_N"/>
</dbReference>
<dbReference type="InterPro" id="IPR016169">
    <property type="entry name" value="FAD-bd_PCMH_sub2"/>
</dbReference>
<evidence type="ECO:0000256" key="3">
    <source>
        <dbReference type="ARBA" id="ARBA00009986"/>
    </source>
</evidence>
<dbReference type="PROSITE" id="PS00070">
    <property type="entry name" value="ALDEHYDE_DEHYDR_CYS"/>
    <property type="match status" value="1"/>
</dbReference>
<name>A0A8H7DIG9_9AGAR</name>
<dbReference type="GO" id="GO:0004777">
    <property type="term" value="F:succinate-semialdehyde dehydrogenase (NAD+) activity"/>
    <property type="evidence" value="ECO:0007669"/>
    <property type="project" value="UniProtKB-EC"/>
</dbReference>
<dbReference type="Gene3D" id="3.30.465.10">
    <property type="match status" value="1"/>
</dbReference>
<dbReference type="SUPFAM" id="SSF53720">
    <property type="entry name" value="ALDH-like"/>
    <property type="match status" value="1"/>
</dbReference>
<protein>
    <recommendedName>
        <fullName evidence="5">Succinate-semialdehyde dehydrogenase, mitochondrial</fullName>
        <ecNumber evidence="4">1.2.1.24</ecNumber>
    </recommendedName>
    <alternativeName>
        <fullName evidence="7">NAD(+)-dependent succinic semialdehyde dehydrogenase</fullName>
    </alternativeName>
</protein>
<feature type="active site" evidence="8">
    <location>
        <position position="280"/>
    </location>
</feature>
<evidence type="ECO:0000313" key="11">
    <source>
        <dbReference type="EMBL" id="KAF7373498.1"/>
    </source>
</evidence>
<gene>
    <name evidence="11" type="ORF">MSAN_00559700</name>
</gene>
<comment type="caution">
    <text evidence="11">The sequence shown here is derived from an EMBL/GenBank/DDBJ whole genome shotgun (WGS) entry which is preliminary data.</text>
</comment>
<evidence type="ECO:0000256" key="5">
    <source>
        <dbReference type="ARBA" id="ARBA00019842"/>
    </source>
</evidence>
<organism evidence="11 12">
    <name type="scientific">Mycena sanguinolenta</name>
    <dbReference type="NCBI Taxonomy" id="230812"/>
    <lineage>
        <taxon>Eukaryota</taxon>
        <taxon>Fungi</taxon>
        <taxon>Dikarya</taxon>
        <taxon>Basidiomycota</taxon>
        <taxon>Agaricomycotina</taxon>
        <taxon>Agaricomycetes</taxon>
        <taxon>Agaricomycetidae</taxon>
        <taxon>Agaricales</taxon>
        <taxon>Marasmiineae</taxon>
        <taxon>Mycenaceae</taxon>
        <taxon>Mycena</taxon>
    </lineage>
</organism>
<evidence type="ECO:0000256" key="9">
    <source>
        <dbReference type="RuleBase" id="RU003345"/>
    </source>
</evidence>
<dbReference type="PROSITE" id="PS51387">
    <property type="entry name" value="FAD_PCMH"/>
    <property type="match status" value="1"/>
</dbReference>
<dbReference type="PANTHER" id="PTHR43353">
    <property type="entry name" value="SUCCINATE-SEMIALDEHYDE DEHYDROGENASE, MITOCHONDRIAL"/>
    <property type="match status" value="1"/>
</dbReference>
<dbReference type="InterPro" id="IPR016160">
    <property type="entry name" value="Ald_DH_CS_CYS"/>
</dbReference>
<dbReference type="InterPro" id="IPR016161">
    <property type="entry name" value="Ald_DH/histidinol_DH"/>
</dbReference>
<dbReference type="Pfam" id="PF01565">
    <property type="entry name" value="FAD_binding_4"/>
    <property type="match status" value="1"/>
</dbReference>
<accession>A0A8H7DIG9</accession>
<dbReference type="GO" id="GO:0005737">
    <property type="term" value="C:cytoplasm"/>
    <property type="evidence" value="ECO:0007669"/>
    <property type="project" value="TreeGrafter"/>
</dbReference>
<dbReference type="FunFam" id="3.40.309.10:FF:000004">
    <property type="entry name" value="Succinate-semialdehyde dehydrogenase I"/>
    <property type="match status" value="1"/>
</dbReference>
<dbReference type="InterPro" id="IPR029510">
    <property type="entry name" value="Ald_DH_CS_GLU"/>
</dbReference>
<evidence type="ECO:0000256" key="7">
    <source>
        <dbReference type="ARBA" id="ARBA00030806"/>
    </source>
</evidence>
<evidence type="ECO:0000256" key="2">
    <source>
        <dbReference type="ARBA" id="ARBA00005466"/>
    </source>
</evidence>
<reference evidence="11" key="1">
    <citation type="submission" date="2020-05" db="EMBL/GenBank/DDBJ databases">
        <title>Mycena genomes resolve the evolution of fungal bioluminescence.</title>
        <authorList>
            <person name="Tsai I.J."/>
        </authorList>
    </citation>
    <scope>NUCLEOTIDE SEQUENCE</scope>
    <source>
        <strain evidence="11">160909Yilan</strain>
    </source>
</reference>
<dbReference type="Gene3D" id="3.40.309.10">
    <property type="entry name" value="Aldehyde Dehydrogenase, Chain A, domain 2"/>
    <property type="match status" value="1"/>
</dbReference>
<dbReference type="InterPro" id="IPR050740">
    <property type="entry name" value="Aldehyde_DH_Superfamily"/>
</dbReference>
<evidence type="ECO:0000259" key="10">
    <source>
        <dbReference type="PROSITE" id="PS51387"/>
    </source>
</evidence>
<dbReference type="InterPro" id="IPR016166">
    <property type="entry name" value="FAD-bd_PCMH"/>
</dbReference>
<dbReference type="EMBL" id="JACAZH010000003">
    <property type="protein sequence ID" value="KAF7373498.1"/>
    <property type="molecule type" value="Genomic_DNA"/>
</dbReference>
<proteinExistence type="inferred from homology"/>
<dbReference type="PANTHER" id="PTHR43353:SF5">
    <property type="entry name" value="SUCCINATE-SEMIALDEHYDE DEHYDROGENASE, MITOCHONDRIAL"/>
    <property type="match status" value="1"/>
</dbReference>
<comment type="pathway">
    <text evidence="1">Amino-acid degradation; 4-aminobutanoate degradation.</text>
</comment>
<dbReference type="InterPro" id="IPR012951">
    <property type="entry name" value="BBE"/>
</dbReference>
<dbReference type="AlphaFoldDB" id="A0A8H7DIG9"/>
<dbReference type="PROSITE" id="PS00862">
    <property type="entry name" value="OX2_COVAL_FAD"/>
    <property type="match status" value="1"/>
</dbReference>
<dbReference type="Pfam" id="PF08031">
    <property type="entry name" value="BBE"/>
    <property type="match status" value="1"/>
</dbReference>